<feature type="compositionally biased region" description="Low complexity" evidence="1">
    <location>
        <begin position="92"/>
        <end position="101"/>
    </location>
</feature>
<accession>A0A6H5H2F6</accession>
<keyword evidence="3" id="KW-1185">Reference proteome</keyword>
<reference evidence="2 3" key="1">
    <citation type="submission" date="2020-02" db="EMBL/GenBank/DDBJ databases">
        <authorList>
            <person name="Ferguson B K."/>
        </authorList>
    </citation>
    <scope>NUCLEOTIDE SEQUENCE [LARGE SCALE GENOMIC DNA]</scope>
</reference>
<gene>
    <name evidence="2" type="ORF">NTEN_LOCUS15037</name>
</gene>
<organism evidence="2 3">
    <name type="scientific">Nesidiocoris tenuis</name>
    <dbReference type="NCBI Taxonomy" id="355587"/>
    <lineage>
        <taxon>Eukaryota</taxon>
        <taxon>Metazoa</taxon>
        <taxon>Ecdysozoa</taxon>
        <taxon>Arthropoda</taxon>
        <taxon>Hexapoda</taxon>
        <taxon>Insecta</taxon>
        <taxon>Pterygota</taxon>
        <taxon>Neoptera</taxon>
        <taxon>Paraneoptera</taxon>
        <taxon>Hemiptera</taxon>
        <taxon>Heteroptera</taxon>
        <taxon>Panheteroptera</taxon>
        <taxon>Cimicomorpha</taxon>
        <taxon>Miridae</taxon>
        <taxon>Dicyphina</taxon>
        <taxon>Nesidiocoris</taxon>
    </lineage>
</organism>
<protein>
    <submittedName>
        <fullName evidence="2">Uncharacterized protein</fullName>
    </submittedName>
</protein>
<feature type="region of interest" description="Disordered" evidence="1">
    <location>
        <begin position="63"/>
        <end position="114"/>
    </location>
</feature>
<feature type="compositionally biased region" description="Pro residues" evidence="1">
    <location>
        <begin position="102"/>
        <end position="111"/>
    </location>
</feature>
<evidence type="ECO:0000313" key="3">
    <source>
        <dbReference type="Proteomes" id="UP000479000"/>
    </source>
</evidence>
<evidence type="ECO:0000313" key="2">
    <source>
        <dbReference type="EMBL" id="CAB0009970.1"/>
    </source>
</evidence>
<name>A0A6H5H2F6_9HEMI</name>
<dbReference type="EMBL" id="CADCXU010022537">
    <property type="protein sequence ID" value="CAB0009970.1"/>
    <property type="molecule type" value="Genomic_DNA"/>
</dbReference>
<proteinExistence type="predicted"/>
<dbReference type="Proteomes" id="UP000479000">
    <property type="component" value="Unassembled WGS sequence"/>
</dbReference>
<sequence>MVRVSLRKFRASCWVAPGTTSDNINLLGRILCTRMFLYLQHFKPVRSCGEDSRLPDEGGIVSSETLAKDSPPSLFFRLPTPGRTQPPPAPAPATYTLLHPATTPPPPPPRGGAPTAPVLLAVSVPRVPSDGACNPITSRRRSLFQPTGIRRVPTVAISNCWRHENSNASRR</sequence>
<dbReference type="AlphaFoldDB" id="A0A6H5H2F6"/>
<evidence type="ECO:0000256" key="1">
    <source>
        <dbReference type="SAM" id="MobiDB-lite"/>
    </source>
</evidence>